<feature type="region of interest" description="Disordered" evidence="6">
    <location>
        <begin position="1"/>
        <end position="22"/>
    </location>
</feature>
<evidence type="ECO:0000256" key="6">
    <source>
        <dbReference type="SAM" id="MobiDB-lite"/>
    </source>
</evidence>
<dbReference type="SUPFAM" id="SSF53807">
    <property type="entry name" value="Helical backbone' metal receptor"/>
    <property type="match status" value="1"/>
</dbReference>
<feature type="compositionally biased region" description="Low complexity" evidence="6">
    <location>
        <begin position="1"/>
        <end position="10"/>
    </location>
</feature>
<evidence type="ECO:0000256" key="2">
    <source>
        <dbReference type="ARBA" id="ARBA00022448"/>
    </source>
</evidence>
<evidence type="ECO:0000256" key="3">
    <source>
        <dbReference type="ARBA" id="ARBA00022723"/>
    </source>
</evidence>
<dbReference type="InterPro" id="IPR006127">
    <property type="entry name" value="ZnuA-like"/>
</dbReference>
<comment type="caution">
    <text evidence="7">The sequence shown here is derived from an EMBL/GenBank/DDBJ whole genome shotgun (WGS) entry which is preliminary data.</text>
</comment>
<name>A0ABX0GWI0_9ACTN</name>
<feature type="compositionally biased region" description="Basic and acidic residues" evidence="6">
    <location>
        <begin position="167"/>
        <end position="177"/>
    </location>
</feature>
<comment type="similarity">
    <text evidence="5">Belongs to the bacterial solute-binding protein 9 family.</text>
</comment>
<dbReference type="InterPro" id="IPR050492">
    <property type="entry name" value="Bact_metal-bind_prot9"/>
</dbReference>
<keyword evidence="8" id="KW-1185">Reference proteome</keyword>
<evidence type="ECO:0000313" key="7">
    <source>
        <dbReference type="EMBL" id="NHC15313.1"/>
    </source>
</evidence>
<organism evidence="7 8">
    <name type="scientific">Motilibacter deserti</name>
    <dbReference type="NCBI Taxonomy" id="2714956"/>
    <lineage>
        <taxon>Bacteria</taxon>
        <taxon>Bacillati</taxon>
        <taxon>Actinomycetota</taxon>
        <taxon>Actinomycetes</taxon>
        <taxon>Motilibacterales</taxon>
        <taxon>Motilibacteraceae</taxon>
        <taxon>Motilibacter</taxon>
    </lineage>
</organism>
<keyword evidence="3" id="KW-0479">Metal-binding</keyword>
<protein>
    <submittedName>
        <fullName evidence="7">Zinc ABC transporter solute-binding protein</fullName>
    </submittedName>
</protein>
<dbReference type="Gene3D" id="3.40.50.1980">
    <property type="entry name" value="Nitrogenase molybdenum iron protein domain"/>
    <property type="match status" value="2"/>
</dbReference>
<keyword evidence="2 5" id="KW-0813">Transport</keyword>
<sequence length="351" mass="36090">MSTAPRSAVPSPAPSRRTRRQRTASAVALAGALALGLAACGDDGGSAEPAAAGGDKLKVVATTAIVADFARNVGGDLVDVTQILQPNVDPHDFEPSPADIVAIGEADVLVENGVGLEHWLDDTISASGFDGTRVDSSAGVTIREGSEEEHAEDEHAEGEEHAEEEDGHAHEDGDPHIWHNPQNAKTMVANIEKAFAAADADDAAAYTANAAAYSAQIDQLDADNKAKLATIPAADRKLVTNHDAFGYYVEHYGLTFVGSIIPSFDSSAELSGADVNALVDKIKATGVKAIFSESSLPPRTAESIAERAGVTVEAGEDALYGDALGPAGSAGDTYLKAEAHNTDTIVSALGG</sequence>
<dbReference type="PANTHER" id="PTHR42953">
    <property type="entry name" value="HIGH-AFFINITY ZINC UPTAKE SYSTEM PROTEIN ZNUA-RELATED"/>
    <property type="match status" value="1"/>
</dbReference>
<gene>
    <name evidence="7" type="ORF">G9H71_16140</name>
</gene>
<feature type="region of interest" description="Disordered" evidence="6">
    <location>
        <begin position="141"/>
        <end position="178"/>
    </location>
</feature>
<evidence type="ECO:0000256" key="4">
    <source>
        <dbReference type="ARBA" id="ARBA00022729"/>
    </source>
</evidence>
<reference evidence="7 8" key="1">
    <citation type="submission" date="2020-03" db="EMBL/GenBank/DDBJ databases">
        <title>Two novel Motilibacter sp.</title>
        <authorList>
            <person name="Liu S."/>
        </authorList>
    </citation>
    <scope>NUCLEOTIDE SEQUENCE [LARGE SCALE GENOMIC DNA]</scope>
    <source>
        <strain evidence="7 8">E257</strain>
    </source>
</reference>
<evidence type="ECO:0000313" key="8">
    <source>
        <dbReference type="Proteomes" id="UP000800981"/>
    </source>
</evidence>
<dbReference type="PRINTS" id="PR00691">
    <property type="entry name" value="ADHESINB"/>
</dbReference>
<dbReference type="Pfam" id="PF01297">
    <property type="entry name" value="ZnuA"/>
    <property type="match status" value="1"/>
</dbReference>
<dbReference type="InterPro" id="IPR006129">
    <property type="entry name" value="AdhesinB"/>
</dbReference>
<dbReference type="PANTHER" id="PTHR42953:SF1">
    <property type="entry name" value="METAL-BINDING PROTEIN HI_0362-RELATED"/>
    <property type="match status" value="1"/>
</dbReference>
<proteinExistence type="inferred from homology"/>
<comment type="subcellular location">
    <subcellularLocation>
        <location evidence="1">Cell envelope</location>
    </subcellularLocation>
</comment>
<keyword evidence="4" id="KW-0732">Signal</keyword>
<evidence type="ECO:0000256" key="1">
    <source>
        <dbReference type="ARBA" id="ARBA00004196"/>
    </source>
</evidence>
<dbReference type="Proteomes" id="UP000800981">
    <property type="component" value="Unassembled WGS sequence"/>
</dbReference>
<dbReference type="InterPro" id="IPR006128">
    <property type="entry name" value="Lipoprotein_PsaA-like"/>
</dbReference>
<dbReference type="EMBL" id="JAANNP010000024">
    <property type="protein sequence ID" value="NHC15313.1"/>
    <property type="molecule type" value="Genomic_DNA"/>
</dbReference>
<feature type="compositionally biased region" description="Acidic residues" evidence="6">
    <location>
        <begin position="146"/>
        <end position="166"/>
    </location>
</feature>
<dbReference type="PRINTS" id="PR00690">
    <property type="entry name" value="ADHESNFAMILY"/>
</dbReference>
<evidence type="ECO:0000256" key="5">
    <source>
        <dbReference type="RuleBase" id="RU003512"/>
    </source>
</evidence>
<dbReference type="RefSeq" id="WP_166283607.1">
    <property type="nucleotide sequence ID" value="NZ_JAANNP010000024.1"/>
</dbReference>
<accession>A0ABX0GWI0</accession>